<dbReference type="Gene3D" id="3.30.160.20">
    <property type="match status" value="1"/>
</dbReference>
<evidence type="ECO:0000313" key="2">
    <source>
        <dbReference type="EMBL" id="SUZ11059.1"/>
    </source>
</evidence>
<dbReference type="PANTHER" id="PTHR42030">
    <property type="entry name" value="DRBM DOMAIN-CONTAINING PROTEIN"/>
    <property type="match status" value="1"/>
</dbReference>
<evidence type="ECO:0000313" key="3">
    <source>
        <dbReference type="Proteomes" id="UP000053110"/>
    </source>
</evidence>
<dbReference type="EMBL" id="UIGY01000109">
    <property type="protein sequence ID" value="SUZ11059.1"/>
    <property type="molecule type" value="Genomic_DNA"/>
</dbReference>
<dbReference type="PANTHER" id="PTHR42030:SF1">
    <property type="entry name" value="DRBM DOMAIN-CONTAINING PROTEIN"/>
    <property type="match status" value="1"/>
</dbReference>
<dbReference type="CDD" id="cd00048">
    <property type="entry name" value="DSRM_SF"/>
    <property type="match status" value="1"/>
</dbReference>
<dbReference type="HOGENOM" id="CLU_131085_0_1_1"/>
<dbReference type="OrthoDB" id="5418749at2759"/>
<dbReference type="Proteomes" id="UP000053110">
    <property type="component" value="Unassembled WGS sequence"/>
</dbReference>
<dbReference type="AlphaFoldDB" id="A0A061HFS2"/>
<accession>A0A061HFS2</accession>
<dbReference type="EMBL" id="KE375082">
    <property type="protein sequence ID" value="EPQ64072.1"/>
    <property type="molecule type" value="Genomic_DNA"/>
</dbReference>
<dbReference type="SUPFAM" id="SSF54768">
    <property type="entry name" value="dsRNA-binding domain-like"/>
    <property type="match status" value="1"/>
</dbReference>
<reference evidence="1" key="2">
    <citation type="submission" date="2013-01" db="EMBL/GenBank/DDBJ databases">
        <title>The wheat powdery mildew genome reveals unique evolution of an obligate biotroph.</title>
        <authorList>
            <person name="Oberhaensli S."/>
            <person name="Wicker T."/>
            <person name="Keller B."/>
        </authorList>
    </citation>
    <scope>NUCLEOTIDE SEQUENCE</scope>
    <source>
        <strain evidence="1">96224</strain>
    </source>
</reference>
<gene>
    <name evidence="1" type="ORF">BGT96224_3066</name>
    <name evidence="2" type="ORF">BGT96224V2_LOCUS4229</name>
</gene>
<protein>
    <submittedName>
        <fullName evidence="2">Bgt-3066</fullName>
    </submittedName>
</protein>
<reference evidence="2" key="3">
    <citation type="submission" date="2018-07" db="EMBL/GenBank/DDBJ databases">
        <authorList>
            <person name="Quirk P.G."/>
            <person name="Krulwich T.A."/>
        </authorList>
    </citation>
    <scope>NUCLEOTIDE SEQUENCE</scope>
    <source>
        <strain evidence="2">96224</strain>
    </source>
</reference>
<sequence>MSCLTHPFLSSPWRERLIEKCQEVRIEPPVFQVMSEIRGGRTAWSSVVKVQGQYISARFWYDGKNVNNAMEDAAEVAFKHLSGTSPPTSPMYRLGGIISITENMHQDNI</sequence>
<reference evidence="3" key="1">
    <citation type="journal article" date="2013" name="Nat. Genet.">
        <title>The wheat powdery mildew genome shows the unique evolution of an obligate biotroph.</title>
        <authorList>
            <person name="Wicker T."/>
            <person name="Oberhaensli S."/>
            <person name="Parlange F."/>
            <person name="Buchmann J.P."/>
            <person name="Shatalina M."/>
            <person name="Roffler S."/>
            <person name="Ben-David R."/>
            <person name="Dolezel J."/>
            <person name="Simkova H."/>
            <person name="Schulze-Lefert P."/>
            <person name="Spanu P.D."/>
            <person name="Bruggmann R."/>
            <person name="Amselem J."/>
            <person name="Quesneville H."/>
            <person name="Ver Loren van Themaat E."/>
            <person name="Paape T."/>
            <person name="Shimizu K.K."/>
            <person name="Keller B."/>
        </authorList>
    </citation>
    <scope>NUCLEOTIDE SEQUENCE [LARGE SCALE GENOMIC DNA]</scope>
    <source>
        <strain evidence="3">96224</strain>
    </source>
</reference>
<proteinExistence type="predicted"/>
<evidence type="ECO:0000313" key="1">
    <source>
        <dbReference type="EMBL" id="EPQ64072.1"/>
    </source>
</evidence>
<name>A0A061HFS2_BLUGR</name>
<organism evidence="2">
    <name type="scientific">Blumeria graminis f. sp. tritici 96224</name>
    <dbReference type="NCBI Taxonomy" id="1268274"/>
    <lineage>
        <taxon>Eukaryota</taxon>
        <taxon>Fungi</taxon>
        <taxon>Dikarya</taxon>
        <taxon>Ascomycota</taxon>
        <taxon>Pezizomycotina</taxon>
        <taxon>Leotiomycetes</taxon>
        <taxon>Erysiphales</taxon>
        <taxon>Erysiphaceae</taxon>
        <taxon>Blumeria</taxon>
    </lineage>
</organism>